<evidence type="ECO:0000313" key="7">
    <source>
        <dbReference type="Proteomes" id="UP000185999"/>
    </source>
</evidence>
<evidence type="ECO:0000256" key="2">
    <source>
        <dbReference type="ARBA" id="ARBA00023015"/>
    </source>
</evidence>
<dbReference type="Gene3D" id="3.40.190.290">
    <property type="match status" value="1"/>
</dbReference>
<proteinExistence type="inferred from homology"/>
<evidence type="ECO:0000259" key="5">
    <source>
        <dbReference type="PROSITE" id="PS50931"/>
    </source>
</evidence>
<dbReference type="OrthoDB" id="570111at2"/>
<comment type="similarity">
    <text evidence="1">Belongs to the LysR transcriptional regulatory family.</text>
</comment>
<dbReference type="InterPro" id="IPR000847">
    <property type="entry name" value="LysR_HTH_N"/>
</dbReference>
<dbReference type="InterPro" id="IPR005119">
    <property type="entry name" value="LysR_subst-bd"/>
</dbReference>
<dbReference type="Pfam" id="PF00126">
    <property type="entry name" value="HTH_1"/>
    <property type="match status" value="1"/>
</dbReference>
<dbReference type="InterPro" id="IPR036388">
    <property type="entry name" value="WH-like_DNA-bd_sf"/>
</dbReference>
<dbReference type="GO" id="GO:0003677">
    <property type="term" value="F:DNA binding"/>
    <property type="evidence" value="ECO:0007669"/>
    <property type="project" value="UniProtKB-KW"/>
</dbReference>
<dbReference type="GO" id="GO:0003700">
    <property type="term" value="F:DNA-binding transcription factor activity"/>
    <property type="evidence" value="ECO:0007669"/>
    <property type="project" value="InterPro"/>
</dbReference>
<name>A0A1N7L803_9GAMM</name>
<reference evidence="7" key="1">
    <citation type="submission" date="2017-01" db="EMBL/GenBank/DDBJ databases">
        <authorList>
            <person name="Varghese N."/>
            <person name="Submissions S."/>
        </authorList>
    </citation>
    <scope>NUCLEOTIDE SEQUENCE [LARGE SCALE GENOMIC DNA]</scope>
    <source>
        <strain evidence="7">DSM 22306</strain>
    </source>
</reference>
<dbReference type="GO" id="GO:0005829">
    <property type="term" value="C:cytosol"/>
    <property type="evidence" value="ECO:0007669"/>
    <property type="project" value="TreeGrafter"/>
</dbReference>
<keyword evidence="2" id="KW-0805">Transcription regulation</keyword>
<keyword evidence="7" id="KW-1185">Reference proteome</keyword>
<evidence type="ECO:0000256" key="3">
    <source>
        <dbReference type="ARBA" id="ARBA00023125"/>
    </source>
</evidence>
<dbReference type="AlphaFoldDB" id="A0A1N7L803"/>
<dbReference type="SUPFAM" id="SSF46785">
    <property type="entry name" value="Winged helix' DNA-binding domain"/>
    <property type="match status" value="1"/>
</dbReference>
<protein>
    <submittedName>
        <fullName evidence="6">DNA-binding transcriptional regulator, LysR family</fullName>
    </submittedName>
</protein>
<dbReference type="PANTHER" id="PTHR30419">
    <property type="entry name" value="HTH-TYPE TRANSCRIPTIONAL REGULATOR YBHD"/>
    <property type="match status" value="1"/>
</dbReference>
<keyword evidence="4" id="KW-0804">Transcription</keyword>
<dbReference type="SUPFAM" id="SSF53850">
    <property type="entry name" value="Periplasmic binding protein-like II"/>
    <property type="match status" value="1"/>
</dbReference>
<dbReference type="PROSITE" id="PS50931">
    <property type="entry name" value="HTH_LYSR"/>
    <property type="match status" value="1"/>
</dbReference>
<dbReference type="RefSeq" id="WP_054340630.1">
    <property type="nucleotide sequence ID" value="NZ_FTOE01000003.1"/>
</dbReference>
<accession>A0A1N7L803</accession>
<evidence type="ECO:0000256" key="4">
    <source>
        <dbReference type="ARBA" id="ARBA00023163"/>
    </source>
</evidence>
<organism evidence="6 7">
    <name type="scientific">Neptunomonas antarctica</name>
    <dbReference type="NCBI Taxonomy" id="619304"/>
    <lineage>
        <taxon>Bacteria</taxon>
        <taxon>Pseudomonadati</taxon>
        <taxon>Pseudomonadota</taxon>
        <taxon>Gammaproteobacteria</taxon>
        <taxon>Oceanospirillales</taxon>
        <taxon>Oceanospirillaceae</taxon>
        <taxon>Neptunomonas</taxon>
    </lineage>
</organism>
<sequence>MTKLSPRALEYLNAVARFGSLRKAAAKLNVDPSAISRLLALLEEEVGLPLWERSNQGSRITMVGNELLDYYRQIQASEAATLSRIYDLRGLRKGKVKIAVGEGFIADLISAPLQDFISRYPGIQISVEMAGANEAIQLIKDDQVDFGIVYACPEAVDLRCHVERRHPLDLIAPPDHPLVATNQPVNFKDIRQYPLALIDSEFGMGRLVRLTEEVEHIRFVPSLRTNSVSVLKNFVASGLGITFMPQLTVEAEIRAGIIRSLAVNHPLLSEAKAKVVSHNRRELTLPAEALMKHLQSSMSFLNEDAPLLSTPFSKNR</sequence>
<evidence type="ECO:0000256" key="1">
    <source>
        <dbReference type="ARBA" id="ARBA00009437"/>
    </source>
</evidence>
<dbReference type="STRING" id="619304.SAMN05421760_103294"/>
<dbReference type="Gene3D" id="1.10.10.10">
    <property type="entry name" value="Winged helix-like DNA-binding domain superfamily/Winged helix DNA-binding domain"/>
    <property type="match status" value="1"/>
</dbReference>
<gene>
    <name evidence="6" type="ORF">SAMN05421760_103294</name>
</gene>
<keyword evidence="3 6" id="KW-0238">DNA-binding</keyword>
<dbReference type="InterPro" id="IPR050950">
    <property type="entry name" value="HTH-type_LysR_regulators"/>
</dbReference>
<dbReference type="Pfam" id="PF03466">
    <property type="entry name" value="LysR_substrate"/>
    <property type="match status" value="1"/>
</dbReference>
<evidence type="ECO:0000313" key="6">
    <source>
        <dbReference type="EMBL" id="SIS69810.1"/>
    </source>
</evidence>
<feature type="domain" description="HTH lysR-type" evidence="5">
    <location>
        <begin position="4"/>
        <end position="61"/>
    </location>
</feature>
<dbReference type="InterPro" id="IPR036390">
    <property type="entry name" value="WH_DNA-bd_sf"/>
</dbReference>
<dbReference type="Proteomes" id="UP000185999">
    <property type="component" value="Unassembled WGS sequence"/>
</dbReference>
<dbReference type="PANTHER" id="PTHR30419:SF8">
    <property type="entry name" value="NITROGEN ASSIMILATION TRANSCRIPTIONAL ACTIVATOR-RELATED"/>
    <property type="match status" value="1"/>
</dbReference>
<dbReference type="EMBL" id="FTOE01000003">
    <property type="protein sequence ID" value="SIS69810.1"/>
    <property type="molecule type" value="Genomic_DNA"/>
</dbReference>